<dbReference type="InterPro" id="IPR001173">
    <property type="entry name" value="Glyco_trans_2-like"/>
</dbReference>
<proteinExistence type="predicted"/>
<reference evidence="2 3" key="1">
    <citation type="submission" date="2019-02" db="EMBL/GenBank/DDBJ databases">
        <title>Deep-cultivation of Planctomycetes and their phenomic and genomic characterization uncovers novel biology.</title>
        <authorList>
            <person name="Wiegand S."/>
            <person name="Jogler M."/>
            <person name="Boedeker C."/>
            <person name="Pinto D."/>
            <person name="Vollmers J."/>
            <person name="Rivas-Marin E."/>
            <person name="Kohn T."/>
            <person name="Peeters S.H."/>
            <person name="Heuer A."/>
            <person name="Rast P."/>
            <person name="Oberbeckmann S."/>
            <person name="Bunk B."/>
            <person name="Jeske O."/>
            <person name="Meyerdierks A."/>
            <person name="Storesund J.E."/>
            <person name="Kallscheuer N."/>
            <person name="Luecker S."/>
            <person name="Lage O.M."/>
            <person name="Pohl T."/>
            <person name="Merkel B.J."/>
            <person name="Hornburger P."/>
            <person name="Mueller R.-W."/>
            <person name="Bruemmer F."/>
            <person name="Labrenz M."/>
            <person name="Spormann A.M."/>
            <person name="Op den Camp H."/>
            <person name="Overmann J."/>
            <person name="Amann R."/>
            <person name="Jetten M.S.M."/>
            <person name="Mascher T."/>
            <person name="Medema M.H."/>
            <person name="Devos D.P."/>
            <person name="Kaster A.-K."/>
            <person name="Ovreas L."/>
            <person name="Rohde M."/>
            <person name="Galperin M.Y."/>
            <person name="Jogler C."/>
        </authorList>
    </citation>
    <scope>NUCLEOTIDE SEQUENCE [LARGE SCALE GENOMIC DNA]</scope>
    <source>
        <strain evidence="2 3">TBK1r</strain>
    </source>
</reference>
<dbReference type="SUPFAM" id="SSF53448">
    <property type="entry name" value="Nucleotide-diphospho-sugar transferases"/>
    <property type="match status" value="1"/>
</dbReference>
<accession>A0ABX5XLX9</accession>
<sequence length="304" mass="34393">MSTSPLVTIVIPSFNQGAYIGQCIESILSQDHRPLEIWVIDGGSTDQTISVLKQFDRCDEVHWVSEPDEGPADAVNKGLQRGKGEILAIQSSDDAYAPGAISTAVAALRSDQKLGLVYGDIKKVDQFDNVVYQSSEIPHGNLDDLLAKRMWIPQASAFFRASVVDRIGYWNPELPYTPDIDYWIRIWFEFDVKKMDGLFATIRMHEDQRDRQAAKIVRDWNRMIAASPSIRSASFSTRRAAWAGCHRNALQYGNGNDWSVSYHLLMQSIYSPSNVPRLFANWRQAIPGFIPCYKLLSRMRSNET</sequence>
<dbReference type="PANTHER" id="PTHR43685">
    <property type="entry name" value="GLYCOSYLTRANSFERASE"/>
    <property type="match status" value="1"/>
</dbReference>
<dbReference type="EMBL" id="CP036432">
    <property type="protein sequence ID" value="QDV82998.1"/>
    <property type="molecule type" value="Genomic_DNA"/>
</dbReference>
<organism evidence="2 3">
    <name type="scientific">Stieleria magnilauensis</name>
    <dbReference type="NCBI Taxonomy" id="2527963"/>
    <lineage>
        <taxon>Bacteria</taxon>
        <taxon>Pseudomonadati</taxon>
        <taxon>Planctomycetota</taxon>
        <taxon>Planctomycetia</taxon>
        <taxon>Pirellulales</taxon>
        <taxon>Pirellulaceae</taxon>
        <taxon>Stieleria</taxon>
    </lineage>
</organism>
<keyword evidence="3" id="KW-1185">Reference proteome</keyword>
<evidence type="ECO:0000313" key="2">
    <source>
        <dbReference type="EMBL" id="QDV82998.1"/>
    </source>
</evidence>
<dbReference type="CDD" id="cd06433">
    <property type="entry name" value="GT_2_WfgS_like"/>
    <property type="match status" value="1"/>
</dbReference>
<dbReference type="Pfam" id="PF00535">
    <property type="entry name" value="Glycos_transf_2"/>
    <property type="match status" value="1"/>
</dbReference>
<dbReference type="Gene3D" id="3.90.550.10">
    <property type="entry name" value="Spore Coat Polysaccharide Biosynthesis Protein SpsA, Chain A"/>
    <property type="match status" value="1"/>
</dbReference>
<protein>
    <submittedName>
        <fullName evidence="2">Chondroitin synthase</fullName>
    </submittedName>
</protein>
<gene>
    <name evidence="2" type="primary">kfoC_1</name>
    <name evidence="2" type="ORF">TBK1r_19310</name>
</gene>
<dbReference type="RefSeq" id="WP_145209222.1">
    <property type="nucleotide sequence ID" value="NZ_CP036432.1"/>
</dbReference>
<name>A0ABX5XLX9_9BACT</name>
<dbReference type="Proteomes" id="UP000318081">
    <property type="component" value="Chromosome"/>
</dbReference>
<dbReference type="InterPro" id="IPR050834">
    <property type="entry name" value="Glycosyltransf_2"/>
</dbReference>
<evidence type="ECO:0000313" key="3">
    <source>
        <dbReference type="Proteomes" id="UP000318081"/>
    </source>
</evidence>
<evidence type="ECO:0000259" key="1">
    <source>
        <dbReference type="Pfam" id="PF00535"/>
    </source>
</evidence>
<feature type="domain" description="Glycosyltransferase 2-like" evidence="1">
    <location>
        <begin position="8"/>
        <end position="132"/>
    </location>
</feature>
<dbReference type="InterPro" id="IPR029044">
    <property type="entry name" value="Nucleotide-diphossugar_trans"/>
</dbReference>
<dbReference type="PANTHER" id="PTHR43685:SF2">
    <property type="entry name" value="GLYCOSYLTRANSFERASE 2-LIKE DOMAIN-CONTAINING PROTEIN"/>
    <property type="match status" value="1"/>
</dbReference>